<evidence type="ECO:0000313" key="2">
    <source>
        <dbReference type="EMBL" id="MBB6048772.1"/>
    </source>
</evidence>
<proteinExistence type="predicted"/>
<dbReference type="Gene3D" id="3.40.50.1110">
    <property type="entry name" value="SGNH hydrolase"/>
    <property type="match status" value="1"/>
</dbReference>
<dbReference type="PROSITE" id="PS51257">
    <property type="entry name" value="PROKAR_LIPOPROTEIN"/>
    <property type="match status" value="1"/>
</dbReference>
<gene>
    <name evidence="2" type="ORF">HNQ39_000534</name>
</gene>
<dbReference type="CDD" id="cd01834">
    <property type="entry name" value="SGNH_hydrolase_like_2"/>
    <property type="match status" value="1"/>
</dbReference>
<dbReference type="Pfam" id="PF13472">
    <property type="entry name" value="Lipase_GDSL_2"/>
    <property type="match status" value="1"/>
</dbReference>
<sequence>MRSATAPQPLTRGGFLRALALSLTSPLGALQGCGSSGSSSPEPLTALAPSSRILFQGDSITESDRGRDASSDYPLGVGYALLIAARYTSVFPEHKLVFLNRGIRNNTVSDLAARWQRDTLELKPDILSILIGINDTGSTPLDRFEPTYDKLLEETRTALPSVRFVLMEPFFLPSSNAITFSAEWAAELAERQRLTARLAEKHRAALVSCQHLFTEASKRAPAESWLWDGIHPTDAGHQLLADAWVEAVQEAKWGSSL</sequence>
<dbReference type="PANTHER" id="PTHR30383:SF5">
    <property type="entry name" value="SGNH HYDROLASE-TYPE ESTERASE DOMAIN-CONTAINING PROTEIN"/>
    <property type="match status" value="1"/>
</dbReference>
<protein>
    <submittedName>
        <fullName evidence="2">Lysophospholipase L1-like esterase</fullName>
    </submittedName>
</protein>
<dbReference type="InterPro" id="IPR013830">
    <property type="entry name" value="SGNH_hydro"/>
</dbReference>
<keyword evidence="3" id="KW-1185">Reference proteome</keyword>
<organism evidence="2 3">
    <name type="scientific">Armatimonas rosea</name>
    <dbReference type="NCBI Taxonomy" id="685828"/>
    <lineage>
        <taxon>Bacteria</taxon>
        <taxon>Bacillati</taxon>
        <taxon>Armatimonadota</taxon>
        <taxon>Armatimonadia</taxon>
        <taxon>Armatimonadales</taxon>
        <taxon>Armatimonadaceae</taxon>
        <taxon>Armatimonas</taxon>
    </lineage>
</organism>
<dbReference type="RefSeq" id="WP_184192405.1">
    <property type="nucleotide sequence ID" value="NZ_JACHGW010000001.1"/>
</dbReference>
<dbReference type="SUPFAM" id="SSF52266">
    <property type="entry name" value="SGNH hydrolase"/>
    <property type="match status" value="1"/>
</dbReference>
<dbReference type="PANTHER" id="PTHR30383">
    <property type="entry name" value="THIOESTERASE 1/PROTEASE 1/LYSOPHOSPHOLIPASE L1"/>
    <property type="match status" value="1"/>
</dbReference>
<accession>A0A7W9SLC1</accession>
<evidence type="ECO:0000313" key="3">
    <source>
        <dbReference type="Proteomes" id="UP000520814"/>
    </source>
</evidence>
<dbReference type="GO" id="GO:0004622">
    <property type="term" value="F:phosphatidylcholine lysophospholipase activity"/>
    <property type="evidence" value="ECO:0007669"/>
    <property type="project" value="TreeGrafter"/>
</dbReference>
<reference evidence="2 3" key="1">
    <citation type="submission" date="2020-08" db="EMBL/GenBank/DDBJ databases">
        <title>Genomic Encyclopedia of Type Strains, Phase IV (KMG-IV): sequencing the most valuable type-strain genomes for metagenomic binning, comparative biology and taxonomic classification.</title>
        <authorList>
            <person name="Goeker M."/>
        </authorList>
    </citation>
    <scope>NUCLEOTIDE SEQUENCE [LARGE SCALE GENOMIC DNA]</scope>
    <source>
        <strain evidence="2 3">DSM 23562</strain>
    </source>
</reference>
<dbReference type="EMBL" id="JACHGW010000001">
    <property type="protein sequence ID" value="MBB6048772.1"/>
    <property type="molecule type" value="Genomic_DNA"/>
</dbReference>
<dbReference type="InterPro" id="IPR036514">
    <property type="entry name" value="SGNH_hydro_sf"/>
</dbReference>
<dbReference type="InterPro" id="IPR051532">
    <property type="entry name" value="Ester_Hydrolysis_Enzymes"/>
</dbReference>
<evidence type="ECO:0000259" key="1">
    <source>
        <dbReference type="Pfam" id="PF13472"/>
    </source>
</evidence>
<name>A0A7W9SLC1_ARMRO</name>
<comment type="caution">
    <text evidence="2">The sequence shown here is derived from an EMBL/GenBank/DDBJ whole genome shotgun (WGS) entry which is preliminary data.</text>
</comment>
<dbReference type="AlphaFoldDB" id="A0A7W9SLC1"/>
<dbReference type="Proteomes" id="UP000520814">
    <property type="component" value="Unassembled WGS sequence"/>
</dbReference>
<feature type="domain" description="SGNH hydrolase-type esterase" evidence="1">
    <location>
        <begin position="57"/>
        <end position="239"/>
    </location>
</feature>